<protein>
    <recommendedName>
        <fullName evidence="2">DUF6895 domain-containing protein</fullName>
    </recommendedName>
</protein>
<dbReference type="EMBL" id="CP159872">
    <property type="protein sequence ID" value="XCM83407.1"/>
    <property type="molecule type" value="Genomic_DNA"/>
</dbReference>
<feature type="region of interest" description="Disordered" evidence="1">
    <location>
        <begin position="306"/>
        <end position="326"/>
    </location>
</feature>
<reference evidence="3" key="1">
    <citation type="submission" date="2024-06" db="EMBL/GenBank/DDBJ databases">
        <title>The genome sequences of Kitasatospora sp. strain HUAS MG31.</title>
        <authorList>
            <person name="Mo P."/>
        </authorList>
    </citation>
    <scope>NUCLEOTIDE SEQUENCE</scope>
    <source>
        <strain evidence="3">HUAS MG31</strain>
    </source>
</reference>
<accession>A0AAU8K473</accession>
<evidence type="ECO:0000256" key="1">
    <source>
        <dbReference type="SAM" id="MobiDB-lite"/>
    </source>
</evidence>
<proteinExistence type="predicted"/>
<sequence length="577" mass="61821">MTITQPGDGTENRRAVETQAIAWLAARRALIDPAGADPDGVLFARKALIETAFLVGLRARLDPTPLDADYTALLDQVQEITARPSYRELAARDEAALLLYAGTYVALRLCGREDTGFRRILEQAAAGGYAAAFERVPYRQLDLLHTLQLCGIDHDLPTMDEVLPFTLLCNRPNVVKLADRDIYAITHTVFYATDFGLRRPRWPGGFEPADAVELLEALLVLTRARRNADLVGELLCCLRCLGVRDSREADLAWQFLISVQEPDGRVGGPPGIVHPKLAAGDDRFRRWATGYHTTVVAALASLLERSPRVPHGPRPSTRRPAPDLDGPIRSAVRWLGEASTRFGSDVGLPAAAAAALGASAIGRTELAGDALHHFARLLADPDPDGAGDEVWQAHGIEVVGEFAAGLRELGIACRSLDVFLARTAAAVADLPHIPPQARPGLRRLADLGLIPPGPPPAVPGPAEFPSRAAEALAAEIPDARRTYHLGRLAGIVRDLTAGGWADHRITRDAVAFLLSQQGADGAFGHPACDDPATRLRVRLSWTQSIVTALTATHRAQRAHPTPARPATATTPGAHAAG</sequence>
<organism evidence="3">
    <name type="scientific">Kitasatospora camelliae</name>
    <dbReference type="NCBI Taxonomy" id="3156397"/>
    <lineage>
        <taxon>Bacteria</taxon>
        <taxon>Bacillati</taxon>
        <taxon>Actinomycetota</taxon>
        <taxon>Actinomycetes</taxon>
        <taxon>Kitasatosporales</taxon>
        <taxon>Streptomycetaceae</taxon>
        <taxon>Kitasatospora</taxon>
    </lineage>
</organism>
<name>A0AAU8K473_9ACTN</name>
<feature type="compositionally biased region" description="Low complexity" evidence="1">
    <location>
        <begin position="558"/>
        <end position="577"/>
    </location>
</feature>
<evidence type="ECO:0000259" key="2">
    <source>
        <dbReference type="Pfam" id="PF21836"/>
    </source>
</evidence>
<feature type="region of interest" description="Disordered" evidence="1">
    <location>
        <begin position="553"/>
        <end position="577"/>
    </location>
</feature>
<evidence type="ECO:0000313" key="3">
    <source>
        <dbReference type="EMBL" id="XCM83407.1"/>
    </source>
</evidence>
<dbReference type="Pfam" id="PF21836">
    <property type="entry name" value="DUF6895"/>
    <property type="match status" value="1"/>
</dbReference>
<feature type="domain" description="DUF6895" evidence="2">
    <location>
        <begin position="19"/>
        <end position="301"/>
    </location>
</feature>
<dbReference type="InterPro" id="IPR054190">
    <property type="entry name" value="DUF6895"/>
</dbReference>
<gene>
    <name evidence="3" type="ORF">ABWK59_33025</name>
</gene>
<dbReference type="RefSeq" id="WP_354644343.1">
    <property type="nucleotide sequence ID" value="NZ_CP159872.1"/>
</dbReference>
<dbReference type="AlphaFoldDB" id="A0AAU8K473"/>
<dbReference type="KEGG" id="kcm:ABWK59_33025"/>